<proteinExistence type="predicted"/>
<dbReference type="Proteomes" id="UP000481288">
    <property type="component" value="Unassembled WGS sequence"/>
</dbReference>
<accession>A0A7D8YNK4</accession>
<comment type="caution">
    <text evidence="1">The sequence shown here is derived from an EMBL/GenBank/DDBJ whole genome shotgun (WGS) entry which is preliminary data.</text>
</comment>
<evidence type="ECO:0000313" key="2">
    <source>
        <dbReference type="Proteomes" id="UP000481288"/>
    </source>
</evidence>
<protein>
    <submittedName>
        <fullName evidence="1">Uncharacterized protein</fullName>
    </submittedName>
</protein>
<name>A0A7D8YNK4_9HELO</name>
<dbReference type="EMBL" id="QGMG01001504">
    <property type="protein sequence ID" value="TVY47385.1"/>
    <property type="molecule type" value="Genomic_DNA"/>
</dbReference>
<dbReference type="OrthoDB" id="2935237at2759"/>
<reference evidence="1 2" key="1">
    <citation type="submission" date="2018-05" db="EMBL/GenBank/DDBJ databases">
        <title>Whole genome sequencing for identification of molecular markers to develop diagnostic detection tools for the regulated plant pathogen Lachnellula willkommii.</title>
        <authorList>
            <person name="Giroux E."/>
            <person name="Bilodeau G."/>
        </authorList>
    </citation>
    <scope>NUCLEOTIDE SEQUENCE [LARGE SCALE GENOMIC DNA]</scope>
    <source>
        <strain evidence="1 2">CBS 625.97</strain>
    </source>
</reference>
<dbReference type="AlphaFoldDB" id="A0A7D8YNK4"/>
<sequence length="205" mass="23088">MNESLCSILCGEDEWCFDSEGRSLKFNSDGTGELWCHTHFHYWIAVDLHWKSVEQAVTSATTTTTTRSTKSPQILGQLNLEITLLNQVPQVAQTFVPIPPVLNALTDTAFQPKLYRIRIEKGNFTEPCFAGSESPLRPRYALRLLFDRSPYPPREEWREPGGGPDSGQFWGHTEFVARDAPELEELGRAMNDPALLGVWDSCTVS</sequence>
<organism evidence="1 2">
    <name type="scientific">Lachnellula cervina</name>
    <dbReference type="NCBI Taxonomy" id="1316786"/>
    <lineage>
        <taxon>Eukaryota</taxon>
        <taxon>Fungi</taxon>
        <taxon>Dikarya</taxon>
        <taxon>Ascomycota</taxon>
        <taxon>Pezizomycotina</taxon>
        <taxon>Leotiomycetes</taxon>
        <taxon>Helotiales</taxon>
        <taxon>Lachnaceae</taxon>
        <taxon>Lachnellula</taxon>
    </lineage>
</organism>
<gene>
    <name evidence="1" type="ORF">LCER1_G008956</name>
</gene>
<keyword evidence="2" id="KW-1185">Reference proteome</keyword>
<evidence type="ECO:0000313" key="1">
    <source>
        <dbReference type="EMBL" id="TVY47385.1"/>
    </source>
</evidence>